<keyword evidence="2" id="KW-0433">Leucine-rich repeat</keyword>
<evidence type="ECO:0000256" key="1">
    <source>
        <dbReference type="ARBA" id="ARBA00004479"/>
    </source>
</evidence>
<evidence type="ECO:0000313" key="5">
    <source>
        <dbReference type="EMBL" id="KAH1121311.1"/>
    </source>
</evidence>
<proteinExistence type="predicted"/>
<gene>
    <name evidence="5" type="ORF">J1N35_004471</name>
</gene>
<dbReference type="OrthoDB" id="676979at2759"/>
<dbReference type="FunFam" id="3.80.10.10:FF:000383">
    <property type="entry name" value="Leucine-rich repeat receptor protein kinase EMS1"/>
    <property type="match status" value="1"/>
</dbReference>
<dbReference type="SUPFAM" id="SSF52058">
    <property type="entry name" value="L domain-like"/>
    <property type="match status" value="1"/>
</dbReference>
<organism evidence="5 6">
    <name type="scientific">Gossypium stocksii</name>
    <dbReference type="NCBI Taxonomy" id="47602"/>
    <lineage>
        <taxon>Eukaryota</taxon>
        <taxon>Viridiplantae</taxon>
        <taxon>Streptophyta</taxon>
        <taxon>Embryophyta</taxon>
        <taxon>Tracheophyta</taxon>
        <taxon>Spermatophyta</taxon>
        <taxon>Magnoliopsida</taxon>
        <taxon>eudicotyledons</taxon>
        <taxon>Gunneridae</taxon>
        <taxon>Pentapetalae</taxon>
        <taxon>rosids</taxon>
        <taxon>malvids</taxon>
        <taxon>Malvales</taxon>
        <taxon>Malvaceae</taxon>
        <taxon>Malvoideae</taxon>
        <taxon>Gossypium</taxon>
    </lineage>
</organism>
<dbReference type="PANTHER" id="PTHR48006:SF62">
    <property type="entry name" value="LEUCINE-RICH REPEAT TRANSMEMBRANE PROTEIN KINASE"/>
    <property type="match status" value="1"/>
</dbReference>
<dbReference type="InterPro" id="IPR051824">
    <property type="entry name" value="LRR_Rcpt-Like_S/T_Kinase"/>
</dbReference>
<keyword evidence="3" id="KW-0677">Repeat</keyword>
<dbReference type="EMBL" id="JAIQCV010000002">
    <property type="protein sequence ID" value="KAH1121311.1"/>
    <property type="molecule type" value="Genomic_DNA"/>
</dbReference>
<sequence length="206" mass="22542">MWKLFRSEQVLGLSLCALCVLVLPFAAEAQNQSQPTTDPAEVRALNSIFEDWGITARQDQWNTTGDPCSGAALDSDSTDIDNVAYNPFIKCDCSFSNGSTCHITRLKVYALNVVGVIPDELWTLTFLTNLRLGQNYLTGPLSASIGNLTRMQWLDIGINALSGELPKEIGLLTDLRSFALGTNNFSGPLPSELGNCSMLQQLDHQR</sequence>
<dbReference type="Proteomes" id="UP000828251">
    <property type="component" value="Unassembled WGS sequence"/>
</dbReference>
<dbReference type="InterPro" id="IPR032675">
    <property type="entry name" value="LRR_dom_sf"/>
</dbReference>
<feature type="signal peptide" evidence="4">
    <location>
        <begin position="1"/>
        <end position="29"/>
    </location>
</feature>
<evidence type="ECO:0000256" key="2">
    <source>
        <dbReference type="ARBA" id="ARBA00022614"/>
    </source>
</evidence>
<comment type="subcellular location">
    <subcellularLocation>
        <location evidence="1">Membrane</location>
        <topology evidence="1">Single-pass type I membrane protein</topology>
    </subcellularLocation>
</comment>
<dbReference type="AlphaFoldDB" id="A0A9D4AID2"/>
<feature type="chain" id="PRO_5038547942" description="Leucine-rich repeat-containing N-terminal plant-type domain-containing protein" evidence="4">
    <location>
        <begin position="30"/>
        <end position="206"/>
    </location>
</feature>
<protein>
    <recommendedName>
        <fullName evidence="7">Leucine-rich repeat-containing N-terminal plant-type domain-containing protein</fullName>
    </recommendedName>
</protein>
<keyword evidence="4" id="KW-0732">Signal</keyword>
<evidence type="ECO:0000256" key="3">
    <source>
        <dbReference type="ARBA" id="ARBA00022737"/>
    </source>
</evidence>
<reference evidence="5 6" key="1">
    <citation type="journal article" date="2021" name="Plant Biotechnol. J.">
        <title>Multi-omics assisted identification of the key and species-specific regulatory components of drought-tolerant mechanisms in Gossypium stocksii.</title>
        <authorList>
            <person name="Yu D."/>
            <person name="Ke L."/>
            <person name="Zhang D."/>
            <person name="Wu Y."/>
            <person name="Sun Y."/>
            <person name="Mei J."/>
            <person name="Sun J."/>
            <person name="Sun Y."/>
        </authorList>
    </citation>
    <scope>NUCLEOTIDE SEQUENCE [LARGE SCALE GENOMIC DNA]</scope>
    <source>
        <strain evidence="6">cv. E1</strain>
        <tissue evidence="5">Leaf</tissue>
    </source>
</reference>
<dbReference type="Gene3D" id="3.80.10.10">
    <property type="entry name" value="Ribonuclease Inhibitor"/>
    <property type="match status" value="1"/>
</dbReference>
<evidence type="ECO:0000313" key="6">
    <source>
        <dbReference type="Proteomes" id="UP000828251"/>
    </source>
</evidence>
<evidence type="ECO:0000256" key="4">
    <source>
        <dbReference type="SAM" id="SignalP"/>
    </source>
</evidence>
<dbReference type="GO" id="GO:0005886">
    <property type="term" value="C:plasma membrane"/>
    <property type="evidence" value="ECO:0007669"/>
    <property type="project" value="TreeGrafter"/>
</dbReference>
<dbReference type="PANTHER" id="PTHR48006">
    <property type="entry name" value="LEUCINE-RICH REPEAT-CONTAINING PROTEIN DDB_G0281931-RELATED"/>
    <property type="match status" value="1"/>
</dbReference>
<comment type="caution">
    <text evidence="5">The sequence shown here is derived from an EMBL/GenBank/DDBJ whole genome shotgun (WGS) entry which is preliminary data.</text>
</comment>
<keyword evidence="6" id="KW-1185">Reference proteome</keyword>
<accession>A0A9D4AID2</accession>
<evidence type="ECO:0008006" key="7">
    <source>
        <dbReference type="Google" id="ProtNLM"/>
    </source>
</evidence>
<name>A0A9D4AID2_9ROSI</name>